<reference evidence="1" key="2">
    <citation type="journal article" date="2015" name="Data Brief">
        <title>Shoot transcriptome of the giant reed, Arundo donax.</title>
        <authorList>
            <person name="Barrero R.A."/>
            <person name="Guerrero F.D."/>
            <person name="Moolhuijzen P."/>
            <person name="Goolsby J.A."/>
            <person name="Tidwell J."/>
            <person name="Bellgard S.E."/>
            <person name="Bellgard M.I."/>
        </authorList>
    </citation>
    <scope>NUCLEOTIDE SEQUENCE</scope>
    <source>
        <tissue evidence="1">Shoot tissue taken approximately 20 cm above the soil surface</tissue>
    </source>
</reference>
<evidence type="ECO:0000313" key="1">
    <source>
        <dbReference type="EMBL" id="JAE14407.1"/>
    </source>
</evidence>
<proteinExistence type="predicted"/>
<name>A0A0A9FQ35_ARUDO</name>
<organism evidence="1">
    <name type="scientific">Arundo donax</name>
    <name type="common">Giant reed</name>
    <name type="synonym">Donax arundinaceus</name>
    <dbReference type="NCBI Taxonomy" id="35708"/>
    <lineage>
        <taxon>Eukaryota</taxon>
        <taxon>Viridiplantae</taxon>
        <taxon>Streptophyta</taxon>
        <taxon>Embryophyta</taxon>
        <taxon>Tracheophyta</taxon>
        <taxon>Spermatophyta</taxon>
        <taxon>Magnoliopsida</taxon>
        <taxon>Liliopsida</taxon>
        <taxon>Poales</taxon>
        <taxon>Poaceae</taxon>
        <taxon>PACMAD clade</taxon>
        <taxon>Arundinoideae</taxon>
        <taxon>Arundineae</taxon>
        <taxon>Arundo</taxon>
    </lineage>
</organism>
<protein>
    <submittedName>
        <fullName evidence="1">Uncharacterized protein</fullName>
    </submittedName>
</protein>
<reference evidence="1" key="1">
    <citation type="submission" date="2014-09" db="EMBL/GenBank/DDBJ databases">
        <authorList>
            <person name="Magalhaes I.L.F."/>
            <person name="Oliveira U."/>
            <person name="Santos F.R."/>
            <person name="Vidigal T.H.D.A."/>
            <person name="Brescovit A.D."/>
            <person name="Santos A.J."/>
        </authorList>
    </citation>
    <scope>NUCLEOTIDE SEQUENCE</scope>
    <source>
        <tissue evidence="1">Shoot tissue taken approximately 20 cm above the soil surface</tissue>
    </source>
</reference>
<dbReference type="EMBL" id="GBRH01183489">
    <property type="protein sequence ID" value="JAE14407.1"/>
    <property type="molecule type" value="Transcribed_RNA"/>
</dbReference>
<dbReference type="AlphaFoldDB" id="A0A0A9FQ35"/>
<sequence length="22" mass="2609">MYMQISGNLDCRQLCTLIMFLD</sequence>
<accession>A0A0A9FQ35</accession>